<dbReference type="GO" id="GO:0016491">
    <property type="term" value="F:oxidoreductase activity"/>
    <property type="evidence" value="ECO:0007669"/>
    <property type="project" value="InterPro"/>
</dbReference>
<evidence type="ECO:0000259" key="1">
    <source>
        <dbReference type="Pfam" id="PF09995"/>
    </source>
</evidence>
<evidence type="ECO:0000313" key="3">
    <source>
        <dbReference type="Proteomes" id="UP000500806"/>
    </source>
</evidence>
<dbReference type="AlphaFoldDB" id="A0A6M9PS74"/>
<keyword evidence="3" id="KW-1185">Reference proteome</keyword>
<reference evidence="2 3" key="1">
    <citation type="submission" date="2018-04" db="EMBL/GenBank/DDBJ databases">
        <title>Polynucleobacter sp. LimPoW16 genome.</title>
        <authorList>
            <person name="Hahn M.W."/>
        </authorList>
    </citation>
    <scope>NUCLEOTIDE SEQUENCE [LARGE SCALE GENOMIC DNA]</scope>
    <source>
        <strain evidence="2 3">LimPoW16</strain>
    </source>
</reference>
<feature type="domain" description="ER-bound oxygenase mpaB/mpaB'/Rubber oxygenase catalytic" evidence="1">
    <location>
        <begin position="41"/>
        <end position="251"/>
    </location>
</feature>
<dbReference type="Pfam" id="PF09995">
    <property type="entry name" value="MPAB_Lcp_cat"/>
    <property type="match status" value="1"/>
</dbReference>
<gene>
    <name evidence="2" type="ORF">DCO16_08925</name>
</gene>
<dbReference type="PANTHER" id="PTHR36151">
    <property type="entry name" value="BLR2777 PROTEIN"/>
    <property type="match status" value="1"/>
</dbReference>
<dbReference type="RefSeq" id="WP_173943325.1">
    <property type="nucleotide sequence ID" value="NZ_CP028941.1"/>
</dbReference>
<dbReference type="KEGG" id="pani:DCO16_08925"/>
<proteinExistence type="predicted"/>
<organism evidence="2 3">
    <name type="scientific">Polynucleobacter antarcticus</name>
    <dbReference type="NCBI Taxonomy" id="1743162"/>
    <lineage>
        <taxon>Bacteria</taxon>
        <taxon>Pseudomonadati</taxon>
        <taxon>Pseudomonadota</taxon>
        <taxon>Betaproteobacteria</taxon>
        <taxon>Burkholderiales</taxon>
        <taxon>Burkholderiaceae</taxon>
        <taxon>Polynucleobacter</taxon>
    </lineage>
</organism>
<accession>A0A6M9PS74</accession>
<sequence length="292" mass="32533">MIDEMIRKSIREMVGGSKGPPVAFLEPPGDRGLFGPESMPWEIHADFMSMMIGGISSLILQALHPGALAGVWDHSSFREDLKGRLGRTAFFIAATTYGSTAMAESIITRVNQIHTKVTGFDEFSRPYQATDPHLLNWVHITETSSFLSSYLAHKNKYLTQGQKDQYFSEMARLAVKLGAVDVPNAQRGTTEMMKQYRSELYFGDRAKNIVSLLNHFPASLPAKPFVKLITEAGFANLPDWAFELIQRKKPSLIEKLALDTAVSVIAKPVRLALKDGVAAHSYRRIYGKDKID</sequence>
<dbReference type="EMBL" id="CP028941">
    <property type="protein sequence ID" value="QKM63161.1"/>
    <property type="molecule type" value="Genomic_DNA"/>
</dbReference>
<dbReference type="Proteomes" id="UP000500806">
    <property type="component" value="Chromosome"/>
</dbReference>
<dbReference type="PANTHER" id="PTHR36151:SF3">
    <property type="entry name" value="ER-BOUND OXYGENASE MPAB_MPAB'_RUBBER OXYGENASE CATALYTIC DOMAIN-CONTAINING PROTEIN"/>
    <property type="match status" value="1"/>
</dbReference>
<evidence type="ECO:0000313" key="2">
    <source>
        <dbReference type="EMBL" id="QKM63161.1"/>
    </source>
</evidence>
<name>A0A6M9PS74_9BURK</name>
<dbReference type="InterPro" id="IPR018713">
    <property type="entry name" value="MPAB/Lcp_cat_dom"/>
</dbReference>
<protein>
    <submittedName>
        <fullName evidence="2">DUF2236 domain-containing protein</fullName>
    </submittedName>
</protein>